<dbReference type="AlphaFoldDB" id="A0A2K3KGU0"/>
<evidence type="ECO:0000256" key="1">
    <source>
        <dbReference type="ARBA" id="ARBA00023054"/>
    </source>
</evidence>
<accession>A0A2K3KGU0</accession>
<organism evidence="4 5">
    <name type="scientific">Trifolium pratense</name>
    <name type="common">Red clover</name>
    <dbReference type="NCBI Taxonomy" id="57577"/>
    <lineage>
        <taxon>Eukaryota</taxon>
        <taxon>Viridiplantae</taxon>
        <taxon>Streptophyta</taxon>
        <taxon>Embryophyta</taxon>
        <taxon>Tracheophyta</taxon>
        <taxon>Spermatophyta</taxon>
        <taxon>Magnoliopsida</taxon>
        <taxon>eudicotyledons</taxon>
        <taxon>Gunneridae</taxon>
        <taxon>Pentapetalae</taxon>
        <taxon>rosids</taxon>
        <taxon>fabids</taxon>
        <taxon>Fabales</taxon>
        <taxon>Fabaceae</taxon>
        <taxon>Papilionoideae</taxon>
        <taxon>50 kb inversion clade</taxon>
        <taxon>NPAAA clade</taxon>
        <taxon>Hologalegina</taxon>
        <taxon>IRL clade</taxon>
        <taxon>Trifolieae</taxon>
        <taxon>Trifolium</taxon>
    </lineage>
</organism>
<dbReference type="PROSITE" id="PS50144">
    <property type="entry name" value="MATH"/>
    <property type="match status" value="1"/>
</dbReference>
<evidence type="ECO:0000256" key="2">
    <source>
        <dbReference type="SAM" id="MobiDB-lite"/>
    </source>
</evidence>
<proteinExistence type="predicted"/>
<dbReference type="Gene3D" id="2.60.210.10">
    <property type="entry name" value="Apoptosis, Tumor Necrosis Factor Receptor Associated Protein 2, Chain A"/>
    <property type="match status" value="1"/>
</dbReference>
<evidence type="ECO:0000313" key="5">
    <source>
        <dbReference type="Proteomes" id="UP000236291"/>
    </source>
</evidence>
<name>A0A2K3KGU0_TRIPR</name>
<keyword evidence="4" id="KW-0378">Hydrolase</keyword>
<sequence>MISNKNEDDWGFTSFMTLTGLHDPKEGFIVKNAIIVGAEVFVFKSRNEKQVNQAVNLNASVAFGCQTGYKEGEVPRPKPESTNVETRSPVSKQADAELVSAALGRVIYFLKTRKVKDMNEQA</sequence>
<feature type="compositionally biased region" description="Basic and acidic residues" evidence="2">
    <location>
        <begin position="70"/>
        <end position="79"/>
    </location>
</feature>
<reference evidence="4 5" key="2">
    <citation type="journal article" date="2017" name="Front. Plant Sci.">
        <title>Gene Classification and Mining of Molecular Markers Useful in Red Clover (Trifolium pratense) Breeding.</title>
        <authorList>
            <person name="Istvanek J."/>
            <person name="Dluhosova J."/>
            <person name="Dluhos P."/>
            <person name="Patkova L."/>
            <person name="Nedelnik J."/>
            <person name="Repkova J."/>
        </authorList>
    </citation>
    <scope>NUCLEOTIDE SEQUENCE [LARGE SCALE GENOMIC DNA]</scope>
    <source>
        <strain evidence="5">cv. Tatra</strain>
        <tissue evidence="4">Young leaves</tissue>
    </source>
</reference>
<dbReference type="STRING" id="57577.A0A2K3KGU0"/>
<gene>
    <name evidence="4" type="ORF">L195_g054568</name>
</gene>
<evidence type="ECO:0000313" key="4">
    <source>
        <dbReference type="EMBL" id="PNX65497.1"/>
    </source>
</evidence>
<dbReference type="SUPFAM" id="SSF49599">
    <property type="entry name" value="TRAF domain-like"/>
    <property type="match status" value="1"/>
</dbReference>
<reference evidence="4 5" key="1">
    <citation type="journal article" date="2014" name="Am. J. Bot.">
        <title>Genome assembly and annotation for red clover (Trifolium pratense; Fabaceae).</title>
        <authorList>
            <person name="Istvanek J."/>
            <person name="Jaros M."/>
            <person name="Krenek A."/>
            <person name="Repkova J."/>
        </authorList>
    </citation>
    <scope>NUCLEOTIDE SEQUENCE [LARGE SCALE GENOMIC DNA]</scope>
    <source>
        <strain evidence="5">cv. Tatra</strain>
        <tissue evidence="4">Young leaves</tissue>
    </source>
</reference>
<dbReference type="GO" id="GO:0016787">
    <property type="term" value="F:hydrolase activity"/>
    <property type="evidence" value="ECO:0007669"/>
    <property type="project" value="UniProtKB-KW"/>
</dbReference>
<dbReference type="Proteomes" id="UP000236291">
    <property type="component" value="Unassembled WGS sequence"/>
</dbReference>
<dbReference type="EMBL" id="ASHM01095906">
    <property type="protein sequence ID" value="PNX65497.1"/>
    <property type="molecule type" value="Genomic_DNA"/>
</dbReference>
<feature type="region of interest" description="Disordered" evidence="2">
    <location>
        <begin position="69"/>
        <end position="91"/>
    </location>
</feature>
<dbReference type="InterPro" id="IPR008974">
    <property type="entry name" value="TRAF-like"/>
</dbReference>
<feature type="compositionally biased region" description="Polar residues" evidence="2">
    <location>
        <begin position="80"/>
        <end position="91"/>
    </location>
</feature>
<feature type="domain" description="MATH" evidence="3">
    <location>
        <begin position="1"/>
        <end position="40"/>
    </location>
</feature>
<evidence type="ECO:0000259" key="3">
    <source>
        <dbReference type="PROSITE" id="PS50144"/>
    </source>
</evidence>
<comment type="caution">
    <text evidence="4">The sequence shown here is derived from an EMBL/GenBank/DDBJ whole genome shotgun (WGS) entry which is preliminary data.</text>
</comment>
<keyword evidence="1" id="KW-0175">Coiled coil</keyword>
<dbReference type="PANTHER" id="PTHR46236">
    <property type="entry name" value="TRAF-LIKE SUPERFAMILY PROTEIN"/>
    <property type="match status" value="1"/>
</dbReference>
<protein>
    <submittedName>
        <fullName evidence="4">Ubiquitin carboxyl-terminal hydrolase family protein</fullName>
    </submittedName>
</protein>
<dbReference type="InterPro" id="IPR050804">
    <property type="entry name" value="MCC"/>
</dbReference>
<dbReference type="PANTHER" id="PTHR46236:SF36">
    <property type="entry name" value="MATH (MEPRIN AND TRAF-C-LIKE) DOMAIN PROTEIN"/>
    <property type="match status" value="1"/>
</dbReference>
<dbReference type="InterPro" id="IPR002083">
    <property type="entry name" value="MATH/TRAF_dom"/>
</dbReference>
<feature type="non-terminal residue" evidence="4">
    <location>
        <position position="122"/>
    </location>
</feature>